<dbReference type="EC" id="5.1.3.9" evidence="11"/>
<dbReference type="InterPro" id="IPR013785">
    <property type="entry name" value="Aldolase_TIM"/>
</dbReference>
<keyword evidence="13" id="KW-1185">Reference proteome</keyword>
<protein>
    <recommendedName>
        <fullName evidence="11">Putative N-acetylmannosamine-6-phosphate 2-epimerase</fullName>
        <ecNumber evidence="11">5.1.3.9</ecNumber>
    </recommendedName>
    <alternativeName>
        <fullName evidence="11">ManNAc-6-P epimerase</fullName>
    </alternativeName>
</protein>
<dbReference type="GO" id="GO:0047465">
    <property type="term" value="F:N-acylglucosamine-6-phosphate 2-epimerase activity"/>
    <property type="evidence" value="ECO:0007669"/>
    <property type="project" value="UniProtKB-EC"/>
</dbReference>
<dbReference type="FunFam" id="3.20.20.70:FF:000035">
    <property type="entry name" value="Putative N-acetylmannosamine-6-phosphate 2-epimerase"/>
    <property type="match status" value="1"/>
</dbReference>
<dbReference type="Gene3D" id="3.20.20.70">
    <property type="entry name" value="Aldolase class I"/>
    <property type="match status" value="1"/>
</dbReference>
<dbReference type="UniPathway" id="UPA00629">
    <property type="reaction ID" value="UER00682"/>
</dbReference>
<dbReference type="GO" id="GO:0019262">
    <property type="term" value="P:N-acetylneuraminate catabolic process"/>
    <property type="evidence" value="ECO:0007669"/>
    <property type="project" value="UniProtKB-UniRule"/>
</dbReference>
<dbReference type="Proteomes" id="UP000248916">
    <property type="component" value="Unassembled WGS sequence"/>
</dbReference>
<comment type="similarity">
    <text evidence="11">Belongs to the NanE family.</text>
</comment>
<accession>A0A2W7NK79</accession>
<name>A0A2W7NK79_9RHOB</name>
<keyword evidence="4 11" id="KW-0413">Isomerase</keyword>
<evidence type="ECO:0000256" key="9">
    <source>
        <dbReference type="ARBA" id="ARBA00061354"/>
    </source>
</evidence>
<gene>
    <name evidence="11" type="primary">nanE</name>
    <name evidence="12" type="ORF">LX81_03890</name>
</gene>
<dbReference type="HAMAP" id="MF_01235">
    <property type="entry name" value="ManNAc6P_epimer"/>
    <property type="match status" value="1"/>
</dbReference>
<dbReference type="NCBIfam" id="NF002231">
    <property type="entry name" value="PRK01130.1"/>
    <property type="match status" value="1"/>
</dbReference>
<comment type="caution">
    <text evidence="12">The sequence shown here is derived from an EMBL/GenBank/DDBJ whole genome shotgun (WGS) entry which is preliminary data.</text>
</comment>
<dbReference type="GO" id="GO:0005829">
    <property type="term" value="C:cytosol"/>
    <property type="evidence" value="ECO:0007669"/>
    <property type="project" value="TreeGrafter"/>
</dbReference>
<comment type="pathway">
    <text evidence="3 11">Amino-sugar metabolism; N-acetylneuraminate degradation; D-fructose 6-phosphate from N-acetylneuraminate: step 3/5.</text>
</comment>
<evidence type="ECO:0000256" key="8">
    <source>
        <dbReference type="ARBA" id="ARBA00060606"/>
    </source>
</evidence>
<evidence type="ECO:0000313" key="13">
    <source>
        <dbReference type="Proteomes" id="UP000248916"/>
    </source>
</evidence>
<dbReference type="EMBL" id="QKZL01000030">
    <property type="protein sequence ID" value="PZX11712.1"/>
    <property type="molecule type" value="Genomic_DNA"/>
</dbReference>
<evidence type="ECO:0000256" key="10">
    <source>
        <dbReference type="ARBA" id="ARBA00061385"/>
    </source>
</evidence>
<dbReference type="GO" id="GO:0006053">
    <property type="term" value="P:N-acetylmannosamine catabolic process"/>
    <property type="evidence" value="ECO:0007669"/>
    <property type="project" value="TreeGrafter"/>
</dbReference>
<evidence type="ECO:0000313" key="12">
    <source>
        <dbReference type="EMBL" id="PZX11712.1"/>
    </source>
</evidence>
<dbReference type="PANTHER" id="PTHR36204:SF1">
    <property type="entry name" value="N-ACETYLMANNOSAMINE-6-PHOSPHATE 2-EPIMERASE-RELATED"/>
    <property type="match status" value="1"/>
</dbReference>
<comment type="function">
    <text evidence="7">Catalyzes the phosphorylation of N-acetylmannosamine (ManNAc) to ManNAc-6-P.</text>
</comment>
<comment type="similarity">
    <text evidence="9">In the N-terminal section; belongs to the NanE family.</text>
</comment>
<evidence type="ECO:0000256" key="5">
    <source>
        <dbReference type="ARBA" id="ARBA00023277"/>
    </source>
</evidence>
<evidence type="ECO:0000256" key="4">
    <source>
        <dbReference type="ARBA" id="ARBA00023235"/>
    </source>
</evidence>
<evidence type="ECO:0000256" key="7">
    <source>
        <dbReference type="ARBA" id="ARBA00053450"/>
    </source>
</evidence>
<comment type="pathway">
    <text evidence="8">Amino-sugar metabolism; N-acetylneuraminate degradation; D-fructose 6-phosphate from N-acetylneuraminate: step 2/5.</text>
</comment>
<dbReference type="AlphaFoldDB" id="A0A2W7NK79"/>
<evidence type="ECO:0000256" key="11">
    <source>
        <dbReference type="HAMAP-Rule" id="MF_01235"/>
    </source>
</evidence>
<dbReference type="InterPro" id="IPR007260">
    <property type="entry name" value="NanE"/>
</dbReference>
<proteinExistence type="inferred from homology"/>
<dbReference type="OrthoDB" id="9810372at2"/>
<dbReference type="Pfam" id="PF04131">
    <property type="entry name" value="NanE"/>
    <property type="match status" value="1"/>
</dbReference>
<reference evidence="12 13" key="1">
    <citation type="submission" date="2018-06" db="EMBL/GenBank/DDBJ databases">
        <title>Genomic Encyclopedia of Archaeal and Bacterial Type Strains, Phase II (KMG-II): from individual species to whole genera.</title>
        <authorList>
            <person name="Goeker M."/>
        </authorList>
    </citation>
    <scope>NUCLEOTIDE SEQUENCE [LARGE SCALE GENOMIC DNA]</scope>
    <source>
        <strain evidence="12 13">DSM 22009</strain>
    </source>
</reference>
<evidence type="ECO:0000256" key="6">
    <source>
        <dbReference type="ARBA" id="ARBA00050815"/>
    </source>
</evidence>
<dbReference type="SUPFAM" id="SSF51366">
    <property type="entry name" value="Ribulose-phoshate binding barrel"/>
    <property type="match status" value="1"/>
</dbReference>
<evidence type="ECO:0000256" key="1">
    <source>
        <dbReference type="ARBA" id="ARBA00000056"/>
    </source>
</evidence>
<evidence type="ECO:0000256" key="3">
    <source>
        <dbReference type="ARBA" id="ARBA00005081"/>
    </source>
</evidence>
<comment type="catalytic activity">
    <reaction evidence="6">
        <text>an N-acyl-D-mannosamine + ATP = an N-acyl-D-mannosamine 6-phosphate + ADP + H(+)</text>
        <dbReference type="Rhea" id="RHEA:23832"/>
        <dbReference type="ChEBI" id="CHEBI:15378"/>
        <dbReference type="ChEBI" id="CHEBI:16062"/>
        <dbReference type="ChEBI" id="CHEBI:30616"/>
        <dbReference type="ChEBI" id="CHEBI:57666"/>
        <dbReference type="ChEBI" id="CHEBI:456216"/>
        <dbReference type="EC" id="2.7.1.60"/>
    </reaction>
</comment>
<dbReference type="InterPro" id="IPR011060">
    <property type="entry name" value="RibuloseP-bd_barrel"/>
</dbReference>
<comment type="catalytic activity">
    <reaction evidence="1 11">
        <text>an N-acyl-D-glucosamine 6-phosphate = an N-acyl-D-mannosamine 6-phosphate</text>
        <dbReference type="Rhea" id="RHEA:23932"/>
        <dbReference type="ChEBI" id="CHEBI:57599"/>
        <dbReference type="ChEBI" id="CHEBI:57666"/>
        <dbReference type="EC" id="5.1.3.9"/>
    </reaction>
</comment>
<organism evidence="12 13">
    <name type="scientific">Palleronia aestuarii</name>
    <dbReference type="NCBI Taxonomy" id="568105"/>
    <lineage>
        <taxon>Bacteria</taxon>
        <taxon>Pseudomonadati</taxon>
        <taxon>Pseudomonadota</taxon>
        <taxon>Alphaproteobacteria</taxon>
        <taxon>Rhodobacterales</taxon>
        <taxon>Roseobacteraceae</taxon>
        <taxon>Palleronia</taxon>
    </lineage>
</organism>
<keyword evidence="5 11" id="KW-0119">Carbohydrate metabolism</keyword>
<comment type="similarity">
    <text evidence="10">In the C-terminal section; belongs to the ROK (NagC/XylR) family. NanK subfamily.</text>
</comment>
<dbReference type="GO" id="GO:0009384">
    <property type="term" value="F:N-acylmannosamine kinase activity"/>
    <property type="evidence" value="ECO:0007669"/>
    <property type="project" value="UniProtKB-EC"/>
</dbReference>
<sequence>MVASIRTGRDSQMLDRLRGGLIASCQPVAGGPMDEPRIVAAMARAALDGGAIALRIEGIANLRAVRAVVEAPIIGLVKRDLADSPVRITPTRADVADLITSGADIVAIDATDRPRPESLEALLSAIRSGGALAMADCADAADGDRAAALEFDILGSTLSGYSGGPVPADPDLGLVSSLARHRALTIAEGRYHRPEQARAAIAAGADAVVVGSAMTRLEHIAEWFSTAIAAEARVTA</sequence>
<dbReference type="PANTHER" id="PTHR36204">
    <property type="entry name" value="N-ACETYLMANNOSAMINE-6-PHOSPHATE 2-EPIMERASE-RELATED"/>
    <property type="match status" value="1"/>
</dbReference>
<evidence type="ECO:0000256" key="2">
    <source>
        <dbReference type="ARBA" id="ARBA00002147"/>
    </source>
</evidence>
<comment type="function">
    <text evidence="2 11">Converts N-acetylmannosamine-6-phosphate (ManNAc-6-P) to N-acetylglucosamine-6-phosphate (GlcNAc-6-P).</text>
</comment>